<evidence type="ECO:0000256" key="1">
    <source>
        <dbReference type="SAM" id="Phobius"/>
    </source>
</evidence>
<reference evidence="3 4" key="1">
    <citation type="submission" date="2020-08" db="EMBL/GenBank/DDBJ databases">
        <title>Sequencing the genomes of 1000 actinobacteria strains.</title>
        <authorList>
            <person name="Klenk H.-P."/>
        </authorList>
    </citation>
    <scope>NUCLEOTIDE SEQUENCE [LARGE SCALE GENOMIC DNA]</scope>
    <source>
        <strain evidence="3 4">DSM 20146</strain>
    </source>
</reference>
<protein>
    <submittedName>
        <fullName evidence="3">Uncharacterized protein</fullName>
    </submittedName>
</protein>
<feature type="signal peptide" evidence="2">
    <location>
        <begin position="1"/>
        <end position="24"/>
    </location>
</feature>
<feature type="transmembrane region" description="Helical" evidence="1">
    <location>
        <begin position="37"/>
        <end position="58"/>
    </location>
</feature>
<keyword evidence="1" id="KW-0812">Transmembrane</keyword>
<sequence>MKTATSPGQVARIIALALPLAALAALTASNSGSVVAVVVAVTAAVVTPIALHLLTRVATRRIGSASLPRGVWIAVTAALWFGIAGALAMGQHFLSVEAGPGELLFLRLAGAAWLGATVALLLSLVFAVAMTVRLIAGPRPALA</sequence>
<organism evidence="3 4">
    <name type="scientific">Leifsonia aquatica</name>
    <name type="common">Corynebacterium aquaticum</name>
    <dbReference type="NCBI Taxonomy" id="144185"/>
    <lineage>
        <taxon>Bacteria</taxon>
        <taxon>Bacillati</taxon>
        <taxon>Actinomycetota</taxon>
        <taxon>Actinomycetes</taxon>
        <taxon>Micrococcales</taxon>
        <taxon>Microbacteriaceae</taxon>
        <taxon>Leifsonia</taxon>
    </lineage>
</organism>
<evidence type="ECO:0000256" key="2">
    <source>
        <dbReference type="SAM" id="SignalP"/>
    </source>
</evidence>
<accession>A0A7W4UZK0</accession>
<feature type="transmembrane region" description="Helical" evidence="1">
    <location>
        <begin position="110"/>
        <end position="136"/>
    </location>
</feature>
<keyword evidence="1" id="KW-0472">Membrane</keyword>
<keyword evidence="4" id="KW-1185">Reference proteome</keyword>
<evidence type="ECO:0000313" key="3">
    <source>
        <dbReference type="EMBL" id="MBB2968628.1"/>
    </source>
</evidence>
<comment type="caution">
    <text evidence="3">The sequence shown here is derived from an EMBL/GenBank/DDBJ whole genome shotgun (WGS) entry which is preliminary data.</text>
</comment>
<evidence type="ECO:0000313" key="4">
    <source>
        <dbReference type="Proteomes" id="UP000538196"/>
    </source>
</evidence>
<gene>
    <name evidence="3" type="ORF">FHX33_003404</name>
</gene>
<dbReference type="RefSeq" id="WP_021765724.1">
    <property type="nucleotide sequence ID" value="NZ_JACHVP010000004.1"/>
</dbReference>
<feature type="transmembrane region" description="Helical" evidence="1">
    <location>
        <begin position="70"/>
        <end position="90"/>
    </location>
</feature>
<name>A0A7W4UZK0_LEIAQ</name>
<keyword evidence="1" id="KW-1133">Transmembrane helix</keyword>
<dbReference type="AlphaFoldDB" id="A0A7W4UZK0"/>
<feature type="chain" id="PRO_5030936016" evidence="2">
    <location>
        <begin position="25"/>
        <end position="143"/>
    </location>
</feature>
<dbReference type="EMBL" id="JACHVP010000004">
    <property type="protein sequence ID" value="MBB2968628.1"/>
    <property type="molecule type" value="Genomic_DNA"/>
</dbReference>
<proteinExistence type="predicted"/>
<dbReference type="Proteomes" id="UP000538196">
    <property type="component" value="Unassembled WGS sequence"/>
</dbReference>
<keyword evidence="2" id="KW-0732">Signal</keyword>